<evidence type="ECO:0000313" key="4">
    <source>
        <dbReference type="Proteomes" id="UP000602076"/>
    </source>
</evidence>
<protein>
    <recommendedName>
        <fullName evidence="2">Staygreen protein domain-containing protein</fullName>
    </recommendedName>
</protein>
<organism evidence="3 4">
    <name type="scientific">Peribacillus faecalis</name>
    <dbReference type="NCBI Taxonomy" id="2772559"/>
    <lineage>
        <taxon>Bacteria</taxon>
        <taxon>Bacillati</taxon>
        <taxon>Bacillota</taxon>
        <taxon>Bacilli</taxon>
        <taxon>Bacillales</taxon>
        <taxon>Bacillaceae</taxon>
        <taxon>Peribacillus</taxon>
    </lineage>
</organism>
<dbReference type="Proteomes" id="UP000602076">
    <property type="component" value="Unassembled WGS sequence"/>
</dbReference>
<dbReference type="Pfam" id="PF12638">
    <property type="entry name" value="Staygreen"/>
    <property type="match status" value="1"/>
</dbReference>
<dbReference type="AlphaFoldDB" id="A0A927CUJ5"/>
<sequence>MSDMTKNPIETTILPPATVCSPVEGRKYTVTHDDNTGEIFVTVGHEYDYGKINKLRDEVLAEWIPHVGQYVLYGRVYVSGGEYDENQTRLRYMIFKREMDKALHAIVKGDKTFFRYFPWFLEFPIYIHFESINPTYNHVLQYGIPRDYLTKQSY</sequence>
<evidence type="ECO:0000313" key="3">
    <source>
        <dbReference type="EMBL" id="MBD3107321.1"/>
    </source>
</evidence>
<keyword evidence="1" id="KW-0809">Transit peptide</keyword>
<comment type="caution">
    <text evidence="3">The sequence shown here is derived from an EMBL/GenBank/DDBJ whole genome shotgun (WGS) entry which is preliminary data.</text>
</comment>
<dbReference type="InterPro" id="IPR024438">
    <property type="entry name" value="Staygreen"/>
</dbReference>
<dbReference type="EMBL" id="JACXSI010000005">
    <property type="protein sequence ID" value="MBD3107321.1"/>
    <property type="molecule type" value="Genomic_DNA"/>
</dbReference>
<proteinExistence type="predicted"/>
<name>A0A927CUJ5_9BACI</name>
<keyword evidence="4" id="KW-1185">Reference proteome</keyword>
<evidence type="ECO:0000256" key="1">
    <source>
        <dbReference type="ARBA" id="ARBA00022946"/>
    </source>
</evidence>
<evidence type="ECO:0000259" key="2">
    <source>
        <dbReference type="Pfam" id="PF12638"/>
    </source>
</evidence>
<gene>
    <name evidence="3" type="ORF">IEO70_03000</name>
</gene>
<dbReference type="PANTHER" id="PTHR31750">
    <property type="entry name" value="PROTEIN STAY-GREEN 1, CHLOROPLASTIC-RELATED"/>
    <property type="match status" value="1"/>
</dbReference>
<accession>A0A927CUJ5</accession>
<feature type="domain" description="Staygreen protein" evidence="2">
    <location>
        <begin position="9"/>
        <end position="148"/>
    </location>
</feature>
<reference evidence="3" key="1">
    <citation type="submission" date="2020-09" db="EMBL/GenBank/DDBJ databases">
        <title>Bacillus faecalis sp. nov., a moderately halophilic bacterium isolated from cow faeces.</title>
        <authorList>
            <person name="Jiang L."/>
            <person name="Lee J."/>
        </authorList>
    </citation>
    <scope>NUCLEOTIDE SEQUENCE</scope>
    <source>
        <strain evidence="3">AGMB 02131</strain>
    </source>
</reference>
<dbReference type="PANTHER" id="PTHR31750:SF4">
    <property type="entry name" value="LP06106P"/>
    <property type="match status" value="1"/>
</dbReference>